<proteinExistence type="predicted"/>
<dbReference type="Proteomes" id="UP000790377">
    <property type="component" value="Unassembled WGS sequence"/>
</dbReference>
<dbReference type="EMBL" id="MU268114">
    <property type="protein sequence ID" value="KAH7905838.1"/>
    <property type="molecule type" value="Genomic_DNA"/>
</dbReference>
<reference evidence="1" key="1">
    <citation type="journal article" date="2021" name="New Phytol.">
        <title>Evolutionary innovations through gain and loss of genes in the ectomycorrhizal Boletales.</title>
        <authorList>
            <person name="Wu G."/>
            <person name="Miyauchi S."/>
            <person name="Morin E."/>
            <person name="Kuo A."/>
            <person name="Drula E."/>
            <person name="Varga T."/>
            <person name="Kohler A."/>
            <person name="Feng B."/>
            <person name="Cao Y."/>
            <person name="Lipzen A."/>
            <person name="Daum C."/>
            <person name="Hundley H."/>
            <person name="Pangilinan J."/>
            <person name="Johnson J."/>
            <person name="Barry K."/>
            <person name="LaButti K."/>
            <person name="Ng V."/>
            <person name="Ahrendt S."/>
            <person name="Min B."/>
            <person name="Choi I.G."/>
            <person name="Park H."/>
            <person name="Plett J.M."/>
            <person name="Magnuson J."/>
            <person name="Spatafora J.W."/>
            <person name="Nagy L.G."/>
            <person name="Henrissat B."/>
            <person name="Grigoriev I.V."/>
            <person name="Yang Z.L."/>
            <person name="Xu J."/>
            <person name="Martin F.M."/>
        </authorList>
    </citation>
    <scope>NUCLEOTIDE SEQUENCE</scope>
    <source>
        <strain evidence="1">ATCC 28755</strain>
    </source>
</reference>
<gene>
    <name evidence="1" type="ORF">BJ138DRAFT_1072359</name>
</gene>
<organism evidence="1 2">
    <name type="scientific">Hygrophoropsis aurantiaca</name>
    <dbReference type="NCBI Taxonomy" id="72124"/>
    <lineage>
        <taxon>Eukaryota</taxon>
        <taxon>Fungi</taxon>
        <taxon>Dikarya</taxon>
        <taxon>Basidiomycota</taxon>
        <taxon>Agaricomycotina</taxon>
        <taxon>Agaricomycetes</taxon>
        <taxon>Agaricomycetidae</taxon>
        <taxon>Boletales</taxon>
        <taxon>Coniophorineae</taxon>
        <taxon>Hygrophoropsidaceae</taxon>
        <taxon>Hygrophoropsis</taxon>
    </lineage>
</organism>
<protein>
    <submittedName>
        <fullName evidence="1">Uncharacterized protein</fullName>
    </submittedName>
</protein>
<evidence type="ECO:0000313" key="2">
    <source>
        <dbReference type="Proteomes" id="UP000790377"/>
    </source>
</evidence>
<name>A0ACB7ZYM2_9AGAM</name>
<keyword evidence="2" id="KW-1185">Reference proteome</keyword>
<accession>A0ACB7ZYM2</accession>
<sequence length="573" mass="64198">MSSNSKDPSLPLPASKPIIDRTPSYIQFTPQRAIASFENLVALANHQERLKEARKIIWRDRGEPAVELDGLWECVEHAGRGGMRAAAIAFAIRASVNLILATIRVGKIPKNMRLALIRHAIFGPDSFRFAAMLGSFVSIYKALINSLPILFPVSRPKVVSLEQPFEDDDSDEEIAHAESRIGSVHTRPHRFGALVREARLSSSAQAHQEWVRKKTRRWHAVLSGALAGGLAVMFEKRSRRIVIAQQLFVRGLQGSYNAFTTRRGWHVPHGDVLVFCLCCAQIVYAFFSRPDTLPRSYTTWLTTASGAPPPAINMVRDINRIGTFKVQDLDKILQREDLIPANRTAILARKALAISTPPNYGPSYPPCGAVHPWVASCTQVPFPRFFTVFKWAFPIYGALHFVPLMLFKRGAFWGKGREAWMRMLGRAGWGTVRSSAFMASFVAVYQSWFCFKHYLHAVLSSRSSKSKFTLPQPLIDLLASKYSYALGGFFGALSLLVEEKRRRGELAMYVLPKGLESAWLTARGKGWIIRTGEFGEMMLTAIGMGMVMSTYQNDPQHLSGLVRRILYQFIGPN</sequence>
<evidence type="ECO:0000313" key="1">
    <source>
        <dbReference type="EMBL" id="KAH7905838.1"/>
    </source>
</evidence>
<comment type="caution">
    <text evidence="1">The sequence shown here is derived from an EMBL/GenBank/DDBJ whole genome shotgun (WGS) entry which is preliminary data.</text>
</comment>